<accession>A0ABQ9MC29</accession>
<sequence length="278" mass="31965">MRGKLNSAKDSEEKKRARDTERERERMARTLCWDKSCLKKGKWTPEEDLKLMAYVTRYGCWNWRQLPKYAGLSRCGKSCRLRWMNYLRPNIKRGNYTKEEEDTIIRLHESLGNRWSAIAAQLPGRTDNEIKNHWHTKLKKRKQKDTVKPDSSDLSQRRKRQKKDTKPKIDPISPGTTPQIIESISSSLSPKPSTSDFSSSTTANNIAVTSSCSDLKSDDEFAFLEAYEAPIGNIWTEPFLADNYYMPSEFLPPLLDPVSPLLDGELLCSYGVCEQYGV</sequence>
<protein>
    <submittedName>
        <fullName evidence="7">Uncharacterized protein</fullName>
    </submittedName>
</protein>
<dbReference type="Pfam" id="PF00249">
    <property type="entry name" value="Myb_DNA-binding"/>
    <property type="match status" value="2"/>
</dbReference>
<evidence type="ECO:0000313" key="7">
    <source>
        <dbReference type="EMBL" id="KAJ9177012.1"/>
    </source>
</evidence>
<feature type="domain" description="HTH myb-type" evidence="6">
    <location>
        <begin position="38"/>
        <end position="87"/>
    </location>
</feature>
<evidence type="ECO:0000313" key="8">
    <source>
        <dbReference type="Proteomes" id="UP001174677"/>
    </source>
</evidence>
<proteinExistence type="predicted"/>
<dbReference type="InterPro" id="IPR009057">
    <property type="entry name" value="Homeodomain-like_sf"/>
</dbReference>
<reference evidence="7" key="1">
    <citation type="journal article" date="2023" name="Plant Biotechnol. J.">
        <title>Chromosome-level wild Hevea brasiliensis genome provides new tools for genomic-assisted breeding and valuable loci to elevate rubber yield.</title>
        <authorList>
            <person name="Cheng H."/>
            <person name="Song X."/>
            <person name="Hu Y."/>
            <person name="Wu T."/>
            <person name="Yang Q."/>
            <person name="An Z."/>
            <person name="Feng S."/>
            <person name="Deng Z."/>
            <person name="Wu W."/>
            <person name="Zeng X."/>
            <person name="Tu M."/>
            <person name="Wang X."/>
            <person name="Huang H."/>
        </authorList>
    </citation>
    <scope>NUCLEOTIDE SEQUENCE</scope>
    <source>
        <strain evidence="7">MT/VB/25A 57/8</strain>
    </source>
</reference>
<dbReference type="CDD" id="cd00167">
    <property type="entry name" value="SANT"/>
    <property type="match status" value="2"/>
</dbReference>
<dbReference type="PANTHER" id="PTHR10641">
    <property type="entry name" value="MYB FAMILY TRANSCRIPTION FACTOR"/>
    <property type="match status" value="1"/>
</dbReference>
<feature type="compositionally biased region" description="Basic and acidic residues" evidence="4">
    <location>
        <begin position="7"/>
        <end position="24"/>
    </location>
</feature>
<dbReference type="PROSITE" id="PS51294">
    <property type="entry name" value="HTH_MYB"/>
    <property type="match status" value="2"/>
</dbReference>
<gene>
    <name evidence="7" type="ORF">P3X46_012268</name>
</gene>
<feature type="domain" description="Myb-like" evidence="5">
    <location>
        <begin position="35"/>
        <end position="87"/>
    </location>
</feature>
<evidence type="ECO:0000256" key="3">
    <source>
        <dbReference type="ARBA" id="ARBA00023242"/>
    </source>
</evidence>
<comment type="subcellular location">
    <subcellularLocation>
        <location evidence="1">Nucleus</location>
    </subcellularLocation>
</comment>
<feature type="region of interest" description="Disordered" evidence="4">
    <location>
        <begin position="129"/>
        <end position="180"/>
    </location>
</feature>
<dbReference type="PROSITE" id="PS50090">
    <property type="entry name" value="MYB_LIKE"/>
    <property type="match status" value="2"/>
</dbReference>
<comment type="caution">
    <text evidence="7">The sequence shown here is derived from an EMBL/GenBank/DDBJ whole genome shotgun (WGS) entry which is preliminary data.</text>
</comment>
<evidence type="ECO:0000256" key="4">
    <source>
        <dbReference type="SAM" id="MobiDB-lite"/>
    </source>
</evidence>
<dbReference type="SUPFAM" id="SSF46689">
    <property type="entry name" value="Homeodomain-like"/>
    <property type="match status" value="1"/>
</dbReference>
<name>A0ABQ9MC29_HEVBR</name>
<dbReference type="InterPro" id="IPR017930">
    <property type="entry name" value="Myb_dom"/>
</dbReference>
<evidence type="ECO:0000256" key="1">
    <source>
        <dbReference type="ARBA" id="ARBA00004123"/>
    </source>
</evidence>
<keyword evidence="3" id="KW-0539">Nucleus</keyword>
<feature type="domain" description="HTH myb-type" evidence="6">
    <location>
        <begin position="88"/>
        <end position="142"/>
    </location>
</feature>
<dbReference type="EMBL" id="JARPOI010000007">
    <property type="protein sequence ID" value="KAJ9177012.1"/>
    <property type="molecule type" value="Genomic_DNA"/>
</dbReference>
<feature type="compositionally biased region" description="Basic residues" evidence="4">
    <location>
        <begin position="133"/>
        <end position="143"/>
    </location>
</feature>
<keyword evidence="8" id="KW-1185">Reference proteome</keyword>
<evidence type="ECO:0000256" key="2">
    <source>
        <dbReference type="ARBA" id="ARBA00023125"/>
    </source>
</evidence>
<evidence type="ECO:0000259" key="5">
    <source>
        <dbReference type="PROSITE" id="PS50090"/>
    </source>
</evidence>
<organism evidence="7 8">
    <name type="scientific">Hevea brasiliensis</name>
    <name type="common">Para rubber tree</name>
    <name type="synonym">Siphonia brasiliensis</name>
    <dbReference type="NCBI Taxonomy" id="3981"/>
    <lineage>
        <taxon>Eukaryota</taxon>
        <taxon>Viridiplantae</taxon>
        <taxon>Streptophyta</taxon>
        <taxon>Embryophyta</taxon>
        <taxon>Tracheophyta</taxon>
        <taxon>Spermatophyta</taxon>
        <taxon>Magnoliopsida</taxon>
        <taxon>eudicotyledons</taxon>
        <taxon>Gunneridae</taxon>
        <taxon>Pentapetalae</taxon>
        <taxon>rosids</taxon>
        <taxon>fabids</taxon>
        <taxon>Malpighiales</taxon>
        <taxon>Euphorbiaceae</taxon>
        <taxon>Crotonoideae</taxon>
        <taxon>Micrandreae</taxon>
        <taxon>Hevea</taxon>
    </lineage>
</organism>
<feature type="region of interest" description="Disordered" evidence="4">
    <location>
        <begin position="1"/>
        <end position="24"/>
    </location>
</feature>
<dbReference type="Gene3D" id="1.10.10.60">
    <property type="entry name" value="Homeodomain-like"/>
    <property type="match status" value="2"/>
</dbReference>
<dbReference type="PANTHER" id="PTHR10641:SF1418">
    <property type="entry name" value="MYB-RELATED TRANSCRIPTION FACTOR"/>
    <property type="match status" value="1"/>
</dbReference>
<dbReference type="InterPro" id="IPR015495">
    <property type="entry name" value="Myb_TF_plants"/>
</dbReference>
<keyword evidence="2" id="KW-0238">DNA-binding</keyword>
<feature type="domain" description="Myb-like" evidence="5">
    <location>
        <begin position="88"/>
        <end position="138"/>
    </location>
</feature>
<dbReference type="InterPro" id="IPR001005">
    <property type="entry name" value="SANT/Myb"/>
</dbReference>
<evidence type="ECO:0000259" key="6">
    <source>
        <dbReference type="PROSITE" id="PS51294"/>
    </source>
</evidence>
<dbReference type="Proteomes" id="UP001174677">
    <property type="component" value="Chromosome 7"/>
</dbReference>
<dbReference type="SMART" id="SM00717">
    <property type="entry name" value="SANT"/>
    <property type="match status" value="2"/>
</dbReference>